<keyword evidence="3" id="KW-0443">Lipid metabolism</keyword>
<dbReference type="PIRSF" id="PIRSF011489">
    <property type="entry name" value="DUF479"/>
    <property type="match status" value="1"/>
</dbReference>
<evidence type="ECO:0000313" key="6">
    <source>
        <dbReference type="Proteomes" id="UP001501757"/>
    </source>
</evidence>
<keyword evidence="1" id="KW-0444">Lipid biosynthesis</keyword>
<protein>
    <submittedName>
        <fullName evidence="5">ACP phosphodiesterase</fullName>
    </submittedName>
</protein>
<keyword evidence="4" id="KW-0275">Fatty acid biosynthesis</keyword>
<accession>A0ABN0XGC9</accession>
<dbReference type="EMBL" id="BAAAEI010000017">
    <property type="protein sequence ID" value="GAA0363465.1"/>
    <property type="molecule type" value="Genomic_DNA"/>
</dbReference>
<reference evidence="5 6" key="1">
    <citation type="journal article" date="2019" name="Int. J. Syst. Evol. Microbiol.">
        <title>The Global Catalogue of Microorganisms (GCM) 10K type strain sequencing project: providing services to taxonomists for standard genome sequencing and annotation.</title>
        <authorList>
            <consortium name="The Broad Institute Genomics Platform"/>
            <consortium name="The Broad Institute Genome Sequencing Center for Infectious Disease"/>
            <person name="Wu L."/>
            <person name="Ma J."/>
        </authorList>
    </citation>
    <scope>NUCLEOTIDE SEQUENCE [LARGE SCALE GENOMIC DNA]</scope>
    <source>
        <strain evidence="5 6">JCM 13378</strain>
    </source>
</reference>
<gene>
    <name evidence="5" type="ORF">GCM10009092_29820</name>
</gene>
<comment type="caution">
    <text evidence="5">The sequence shown here is derived from an EMBL/GenBank/DDBJ whole genome shotgun (WGS) entry which is preliminary data.</text>
</comment>
<dbReference type="Proteomes" id="UP001501757">
    <property type="component" value="Unassembled WGS sequence"/>
</dbReference>
<evidence type="ECO:0000256" key="3">
    <source>
        <dbReference type="ARBA" id="ARBA00023098"/>
    </source>
</evidence>
<dbReference type="Pfam" id="PF04336">
    <property type="entry name" value="ACP_PD"/>
    <property type="match status" value="1"/>
</dbReference>
<keyword evidence="4" id="KW-0276">Fatty acid metabolism</keyword>
<dbReference type="InterPro" id="IPR007431">
    <property type="entry name" value="ACP_PD"/>
</dbReference>
<keyword evidence="2" id="KW-0378">Hydrolase</keyword>
<evidence type="ECO:0000256" key="4">
    <source>
        <dbReference type="ARBA" id="ARBA00023160"/>
    </source>
</evidence>
<keyword evidence="6" id="KW-1185">Reference proteome</keyword>
<dbReference type="RefSeq" id="WP_343845987.1">
    <property type="nucleotide sequence ID" value="NZ_BAAAEI010000017.1"/>
</dbReference>
<dbReference type="PANTHER" id="PTHR38764:SF1">
    <property type="entry name" value="ACYL CARRIER PROTEIN PHOSPHODIESTERASE"/>
    <property type="match status" value="1"/>
</dbReference>
<proteinExistence type="predicted"/>
<organism evidence="5 6">
    <name type="scientific">Bowmanella denitrificans</name>
    <dbReference type="NCBI Taxonomy" id="366582"/>
    <lineage>
        <taxon>Bacteria</taxon>
        <taxon>Pseudomonadati</taxon>
        <taxon>Pseudomonadota</taxon>
        <taxon>Gammaproteobacteria</taxon>
        <taxon>Alteromonadales</taxon>
        <taxon>Alteromonadaceae</taxon>
        <taxon>Bowmanella</taxon>
    </lineage>
</organism>
<evidence type="ECO:0000256" key="2">
    <source>
        <dbReference type="ARBA" id="ARBA00022801"/>
    </source>
</evidence>
<evidence type="ECO:0000256" key="1">
    <source>
        <dbReference type="ARBA" id="ARBA00022516"/>
    </source>
</evidence>
<sequence>MNYLAHLFLAQPTADSQMGNLLGDFCRGVDTSQFSPPVLAGLANHRKVDRFTDSHSEVRACKALFSARRRRFAGIALDVLFDHFLIRHWSHYSNQPFEVFCQASYQRLAERLEHMPLRMQRVVGSMIEQHWLAHYTSLAGVGQALDRIAGRIRFANEFVGSVEEIERYYPAFEACFTAFFPELLRHTTQSPLEIRQPQ</sequence>
<evidence type="ECO:0000313" key="5">
    <source>
        <dbReference type="EMBL" id="GAA0363465.1"/>
    </source>
</evidence>
<name>A0ABN0XGC9_9ALTE</name>
<dbReference type="PANTHER" id="PTHR38764">
    <property type="entry name" value="ACYL CARRIER PROTEIN PHOSPHODIESTERASE"/>
    <property type="match status" value="1"/>
</dbReference>